<protein>
    <recommendedName>
        <fullName evidence="1">FlgD/Vpr Ig-like domain-containing protein</fullName>
    </recommendedName>
</protein>
<feature type="non-terminal residue" evidence="2">
    <location>
        <position position="212"/>
    </location>
</feature>
<dbReference type="SUPFAM" id="SSF49478">
    <property type="entry name" value="Cna protein B-type domain"/>
    <property type="match status" value="1"/>
</dbReference>
<sequence>MLPHMDLRKVTALATTGQTGSGHGVPILGLTPVVICGFPRQAGTAGVPPAARRRRRGGGAVWVLACCLLQATTTAGEPLIGRVVLDRDGEPVPSVEVQLVDPSENVVATGVTDRRGLFVLDPAVQFAVGDVVPTASMPSVPSLGHAYPNPFNPSVRIPFHLPYTTRVDVAVYNSGGQRVRTLQRGLQPAGGGEVGWDGRDEAGRGAAAGVYL</sequence>
<organism evidence="2">
    <name type="scientific">marine metagenome</name>
    <dbReference type="NCBI Taxonomy" id="408172"/>
    <lineage>
        <taxon>unclassified sequences</taxon>
        <taxon>metagenomes</taxon>
        <taxon>ecological metagenomes</taxon>
    </lineage>
</organism>
<accession>A0A382ICA5</accession>
<dbReference type="Pfam" id="PF13860">
    <property type="entry name" value="FlgD_ig"/>
    <property type="match status" value="1"/>
</dbReference>
<dbReference type="InterPro" id="IPR020719">
    <property type="entry name" value="RNA3'_term_phos_cycl-like_CS"/>
</dbReference>
<dbReference type="InterPro" id="IPR025965">
    <property type="entry name" value="FlgD/Vpr_Ig-like"/>
</dbReference>
<proteinExistence type="predicted"/>
<dbReference type="EMBL" id="UINC01066307">
    <property type="protein sequence ID" value="SVB96877.1"/>
    <property type="molecule type" value="Genomic_DNA"/>
</dbReference>
<name>A0A382ICA5_9ZZZZ</name>
<feature type="domain" description="FlgD/Vpr Ig-like" evidence="1">
    <location>
        <begin position="166"/>
        <end position="211"/>
    </location>
</feature>
<dbReference type="PROSITE" id="PS01287">
    <property type="entry name" value="RTC"/>
    <property type="match status" value="1"/>
</dbReference>
<gene>
    <name evidence="2" type="ORF">METZ01_LOCUS249731</name>
</gene>
<dbReference type="Gene3D" id="2.60.40.4070">
    <property type="match status" value="1"/>
</dbReference>
<evidence type="ECO:0000313" key="2">
    <source>
        <dbReference type="EMBL" id="SVB96877.1"/>
    </source>
</evidence>
<evidence type="ECO:0000259" key="1">
    <source>
        <dbReference type="Pfam" id="PF13860"/>
    </source>
</evidence>
<reference evidence="2" key="1">
    <citation type="submission" date="2018-05" db="EMBL/GenBank/DDBJ databases">
        <authorList>
            <person name="Lanie J.A."/>
            <person name="Ng W.-L."/>
            <person name="Kazmierczak K.M."/>
            <person name="Andrzejewski T.M."/>
            <person name="Davidsen T.M."/>
            <person name="Wayne K.J."/>
            <person name="Tettelin H."/>
            <person name="Glass J.I."/>
            <person name="Rusch D."/>
            <person name="Podicherti R."/>
            <person name="Tsui H.-C.T."/>
            <person name="Winkler M.E."/>
        </authorList>
    </citation>
    <scope>NUCLEOTIDE SEQUENCE</scope>
</reference>
<dbReference type="AlphaFoldDB" id="A0A382ICA5"/>